<protein>
    <submittedName>
        <fullName evidence="12">Mechanosensitive ion channel</fullName>
    </submittedName>
</protein>
<dbReference type="InterPro" id="IPR052702">
    <property type="entry name" value="MscS-like_channel"/>
</dbReference>
<dbReference type="PANTHER" id="PTHR30347">
    <property type="entry name" value="POTASSIUM CHANNEL RELATED"/>
    <property type="match status" value="1"/>
</dbReference>
<dbReference type="GO" id="GO:0005886">
    <property type="term" value="C:plasma membrane"/>
    <property type="evidence" value="ECO:0007669"/>
    <property type="project" value="UniProtKB-SubCell"/>
</dbReference>
<dbReference type="Gene3D" id="2.30.30.60">
    <property type="match status" value="1"/>
</dbReference>
<feature type="compositionally biased region" description="Low complexity" evidence="7">
    <location>
        <begin position="318"/>
        <end position="329"/>
    </location>
</feature>
<dbReference type="Proteomes" id="UP001213664">
    <property type="component" value="Chromosome"/>
</dbReference>
<feature type="domain" description="Mechanosensitive ion channel transmembrane helices 2/3" evidence="11">
    <location>
        <begin position="75"/>
        <end position="112"/>
    </location>
</feature>
<feature type="transmembrane region" description="Helical" evidence="8">
    <location>
        <begin position="96"/>
        <end position="115"/>
    </location>
</feature>
<evidence type="ECO:0000256" key="2">
    <source>
        <dbReference type="ARBA" id="ARBA00008017"/>
    </source>
</evidence>
<dbReference type="PANTHER" id="PTHR30347:SF1">
    <property type="entry name" value="MECHANOSENSITIVE CHANNEL MSCK"/>
    <property type="match status" value="1"/>
</dbReference>
<dbReference type="InterPro" id="IPR011014">
    <property type="entry name" value="MscS_channel_TM-2"/>
</dbReference>
<evidence type="ECO:0000313" key="12">
    <source>
        <dbReference type="EMBL" id="WEK41086.1"/>
    </source>
</evidence>
<reference evidence="12" key="1">
    <citation type="submission" date="2023-03" db="EMBL/GenBank/DDBJ databases">
        <title>Andean soil-derived lignocellulolytic bacterial consortium as a source of novel taxa and putative plastic-active enzymes.</title>
        <authorList>
            <person name="Diaz-Garcia L."/>
            <person name="Chuvochina M."/>
            <person name="Feuerriegel G."/>
            <person name="Bunk B."/>
            <person name="Sproer C."/>
            <person name="Streit W.R."/>
            <person name="Rodriguez L.M."/>
            <person name="Overmann J."/>
            <person name="Jimenez D.J."/>
        </authorList>
    </citation>
    <scope>NUCLEOTIDE SEQUENCE</scope>
    <source>
        <strain evidence="12">MAG 833</strain>
    </source>
</reference>
<proteinExistence type="inferred from homology"/>
<dbReference type="Pfam" id="PF00924">
    <property type="entry name" value="MS_channel_2nd"/>
    <property type="match status" value="1"/>
</dbReference>
<dbReference type="GO" id="GO:0008381">
    <property type="term" value="F:mechanosensitive monoatomic ion channel activity"/>
    <property type="evidence" value="ECO:0007669"/>
    <property type="project" value="UniProtKB-ARBA"/>
</dbReference>
<keyword evidence="5 8" id="KW-1133">Transmembrane helix</keyword>
<evidence type="ECO:0000256" key="7">
    <source>
        <dbReference type="SAM" id="MobiDB-lite"/>
    </source>
</evidence>
<dbReference type="Pfam" id="PF21082">
    <property type="entry name" value="MS_channel_3rd"/>
    <property type="match status" value="1"/>
</dbReference>
<dbReference type="InterPro" id="IPR023408">
    <property type="entry name" value="MscS_beta-dom_sf"/>
</dbReference>
<evidence type="ECO:0000256" key="6">
    <source>
        <dbReference type="ARBA" id="ARBA00023136"/>
    </source>
</evidence>
<dbReference type="InterPro" id="IPR011066">
    <property type="entry name" value="MscS_channel_C_sf"/>
</dbReference>
<name>A0AAJ5X1V4_9CAUL</name>
<dbReference type="EMBL" id="CP119326">
    <property type="protein sequence ID" value="WEK41086.1"/>
    <property type="molecule type" value="Genomic_DNA"/>
</dbReference>
<keyword evidence="6 8" id="KW-0472">Membrane</keyword>
<comment type="similarity">
    <text evidence="2">Belongs to the MscS (TC 1.A.23) family.</text>
</comment>
<keyword evidence="3" id="KW-1003">Cell membrane</keyword>
<sequence length="348" mass="37219">MTLPIQKLDLTAIERSQIARIAGTNLTVGGLISAGVIVLIAFAAHWLVTRSLRRVRERADRSRQAVYLLERLAGYGIIVVGAMAALSAAGLNLSSLAVFAGALGIGVGLGLQGVVKEFVSGLFLIFDRMVSVGDYIEIEDIGIRGAIMEIGPRATRVRTNDNVNVLVPNSRFIEQPVTNWTLKGDTRRIHVPFTVAYGSDRGLVRDAVLKAAKASPFTLPETEARKSQVWLVAFGDRGLAFELVVWPTRDAVKRPAAMHAAYTWLIADALDDAGVEVPVPQTDVRLRRVFGLEGDEALKRLGHGDAVPPAPTGPQRSAQTANDAAADVMAADEEEAADTPASHGKTMG</sequence>
<feature type="domain" description="Mechanosensitive ion channel MscS" evidence="9">
    <location>
        <begin position="114"/>
        <end position="181"/>
    </location>
</feature>
<evidence type="ECO:0000256" key="3">
    <source>
        <dbReference type="ARBA" id="ARBA00022475"/>
    </source>
</evidence>
<feature type="transmembrane region" description="Helical" evidence="8">
    <location>
        <begin position="26"/>
        <end position="48"/>
    </location>
</feature>
<dbReference type="AlphaFoldDB" id="A0AAJ5X1V4"/>
<dbReference type="SUPFAM" id="SSF82861">
    <property type="entry name" value="Mechanosensitive channel protein MscS (YggB), transmembrane region"/>
    <property type="match status" value="1"/>
</dbReference>
<evidence type="ECO:0000256" key="8">
    <source>
        <dbReference type="SAM" id="Phobius"/>
    </source>
</evidence>
<evidence type="ECO:0000256" key="5">
    <source>
        <dbReference type="ARBA" id="ARBA00022989"/>
    </source>
</evidence>
<dbReference type="InterPro" id="IPR049142">
    <property type="entry name" value="MS_channel_1st"/>
</dbReference>
<accession>A0AAJ5X1V4</accession>
<feature type="transmembrane region" description="Helical" evidence="8">
    <location>
        <begin position="68"/>
        <end position="90"/>
    </location>
</feature>
<evidence type="ECO:0000256" key="4">
    <source>
        <dbReference type="ARBA" id="ARBA00022692"/>
    </source>
</evidence>
<organism evidence="12 13">
    <name type="scientific">Candidatus Brevundimonas colombiensis</name>
    <dbReference type="NCBI Taxonomy" id="3121376"/>
    <lineage>
        <taxon>Bacteria</taxon>
        <taxon>Pseudomonadati</taxon>
        <taxon>Pseudomonadota</taxon>
        <taxon>Alphaproteobacteria</taxon>
        <taxon>Caulobacterales</taxon>
        <taxon>Caulobacteraceae</taxon>
        <taxon>Brevundimonas</taxon>
    </lineage>
</organism>
<dbReference type="Gene3D" id="1.10.287.1260">
    <property type="match status" value="1"/>
</dbReference>
<feature type="domain" description="Mechanosensitive ion channel MscS C-terminal" evidence="10">
    <location>
        <begin position="191"/>
        <end position="276"/>
    </location>
</feature>
<dbReference type="InterPro" id="IPR049278">
    <property type="entry name" value="MS_channel_C"/>
</dbReference>
<dbReference type="Gene3D" id="3.30.70.100">
    <property type="match status" value="1"/>
</dbReference>
<dbReference type="InterPro" id="IPR006685">
    <property type="entry name" value="MscS_channel_2nd"/>
</dbReference>
<dbReference type="Pfam" id="PF21088">
    <property type="entry name" value="MS_channel_1st"/>
    <property type="match status" value="1"/>
</dbReference>
<keyword evidence="4 8" id="KW-0812">Transmembrane</keyword>
<dbReference type="InterPro" id="IPR010920">
    <property type="entry name" value="LSM_dom_sf"/>
</dbReference>
<gene>
    <name evidence="12" type="ORF">P0Y50_05635</name>
</gene>
<evidence type="ECO:0000259" key="9">
    <source>
        <dbReference type="Pfam" id="PF00924"/>
    </source>
</evidence>
<dbReference type="SUPFAM" id="SSF50182">
    <property type="entry name" value="Sm-like ribonucleoproteins"/>
    <property type="match status" value="1"/>
</dbReference>
<evidence type="ECO:0000256" key="1">
    <source>
        <dbReference type="ARBA" id="ARBA00004651"/>
    </source>
</evidence>
<dbReference type="SUPFAM" id="SSF82689">
    <property type="entry name" value="Mechanosensitive channel protein MscS (YggB), C-terminal domain"/>
    <property type="match status" value="1"/>
</dbReference>
<evidence type="ECO:0000259" key="10">
    <source>
        <dbReference type="Pfam" id="PF21082"/>
    </source>
</evidence>
<evidence type="ECO:0000313" key="13">
    <source>
        <dbReference type="Proteomes" id="UP001213664"/>
    </source>
</evidence>
<evidence type="ECO:0000259" key="11">
    <source>
        <dbReference type="Pfam" id="PF21088"/>
    </source>
</evidence>
<comment type="subcellular location">
    <subcellularLocation>
        <location evidence="1">Cell membrane</location>
        <topology evidence="1">Multi-pass membrane protein</topology>
    </subcellularLocation>
</comment>
<feature type="region of interest" description="Disordered" evidence="7">
    <location>
        <begin position="301"/>
        <end position="348"/>
    </location>
</feature>